<sequence length="879" mass="100979">MDFKRGSEWRIWDLHVHSPASGFGTEGDYPNFISNLKNSIADVIGINDYSTIEGYSKIIELGGVEGKVLFPVVEFRMNNKINHKSSSATDGGVSINFHIIFDNQLTIKQINTEINSLECFYEGGKLTKLGHAESDKLNELSFDFFKTIKVLEESDILKGKFLVWIPYDEYGGIDNIDPVNDAYFKLGIINKAHVLGSGNKKQTQFFHSERCLKEVGKNIPCIKGSDSHQLDYPFGKLKDKESNAIEKYCWIKADLTFGGLKQIVFEPIERVKIQKENPQYDFDKPVFESIKIVSNSKVIDSDNSKLEFIPTVIPLNRNLVSIIGGRGQGKSMLINYVANAFNKEIDEKLQSKLLLNEDVIIYWKQSNESTLKEFKLYKRTELPFTFIYQSKIKEIADDQEKLKEEIIEILKGAGYKKPIEKFDELDIKEKFQNYWNLKDWLNKKDEDHNLINDIESSNKKIDSIKENIALATDRDSKDLLDKYIQNLANIEISKGKISKLNKVKIKLEEFEQETNPLLKELSLSEISFKTQNVEIEKLVSSENNKIEALTLENIQIRENNFKDFKGDLTQLLNNLENYRNEIVRIEAHIANIRDKELELSIVKRQLNEVIKSFYDALLLEAKSINDTWEKNIFDNPNRGEKENLLIRNILDKRDIKIESEIFFNVNQFLASAGKYIDGRVVKSKFDKIKEILVLGDNMAQSVLDFTIEKIEEIRNDNEGVFWNGIENDIANAFLDKQIRDKYIQVRPKITIKGDELDDLSAGQKGTIYLCLKLATQTFSGPLVYDQPEDDLDNEFINEELIQLFSEIKEFRQVIIVSHNANLVVNSDSEQIIIAKNELGGLTYESGSLENDLINNGICRILEGGSVAFEKRRNKYNNVN</sequence>
<dbReference type="SUPFAM" id="SSF52540">
    <property type="entry name" value="P-loop containing nucleoside triphosphate hydrolases"/>
    <property type="match status" value="1"/>
</dbReference>
<dbReference type="Gene3D" id="3.20.20.140">
    <property type="entry name" value="Metal-dependent hydrolases"/>
    <property type="match status" value="1"/>
</dbReference>
<proteinExistence type="predicted"/>
<evidence type="ECO:0000313" key="3">
    <source>
        <dbReference type="Proteomes" id="UP000618952"/>
    </source>
</evidence>
<dbReference type="Gene3D" id="3.40.50.300">
    <property type="entry name" value="P-loop containing nucleotide triphosphate hydrolases"/>
    <property type="match status" value="1"/>
</dbReference>
<dbReference type="EMBL" id="JACLHY010000019">
    <property type="protein sequence ID" value="MBC8769578.1"/>
    <property type="molecule type" value="Genomic_DNA"/>
</dbReference>
<keyword evidence="1" id="KW-0175">Coiled coil</keyword>
<feature type="coiled-coil region" evidence="1">
    <location>
        <begin position="532"/>
        <end position="595"/>
    </location>
</feature>
<gene>
    <name evidence="2" type="ORF">H4O18_16385</name>
</gene>
<dbReference type="RefSeq" id="WP_187586538.1">
    <property type="nucleotide sequence ID" value="NZ_JACLHY010000019.1"/>
</dbReference>
<organism evidence="2 3">
    <name type="scientific">Arenibacter arenosicollis</name>
    <dbReference type="NCBI Taxonomy" id="2762274"/>
    <lineage>
        <taxon>Bacteria</taxon>
        <taxon>Pseudomonadati</taxon>
        <taxon>Bacteroidota</taxon>
        <taxon>Flavobacteriia</taxon>
        <taxon>Flavobacteriales</taxon>
        <taxon>Flavobacteriaceae</taxon>
        <taxon>Arenibacter</taxon>
    </lineage>
</organism>
<dbReference type="InterPro" id="IPR054787">
    <property type="entry name" value="TrlF_ATPase"/>
</dbReference>
<dbReference type="NCBIfam" id="NF045780">
    <property type="entry name" value="TrlF_fam_ATP"/>
    <property type="match status" value="1"/>
</dbReference>
<dbReference type="Proteomes" id="UP000618952">
    <property type="component" value="Unassembled WGS sequence"/>
</dbReference>
<evidence type="ECO:0000256" key="1">
    <source>
        <dbReference type="SAM" id="Coils"/>
    </source>
</evidence>
<name>A0ABR7QQW7_9FLAO</name>
<reference evidence="2 3" key="1">
    <citation type="submission" date="2020-08" db="EMBL/GenBank/DDBJ databases">
        <title>Arenibacter gaetbuli sp. nov., isolated from a sand dune.</title>
        <authorList>
            <person name="Park S."/>
            <person name="Yoon J.-H."/>
        </authorList>
    </citation>
    <scope>NUCLEOTIDE SEQUENCE [LARGE SCALE GENOMIC DNA]</scope>
    <source>
        <strain evidence="2 3">BSSL-BM3</strain>
    </source>
</reference>
<keyword evidence="3" id="KW-1185">Reference proteome</keyword>
<protein>
    <submittedName>
        <fullName evidence="2">Uncharacterized protein</fullName>
    </submittedName>
</protein>
<comment type="caution">
    <text evidence="2">The sequence shown here is derived from an EMBL/GenBank/DDBJ whole genome shotgun (WGS) entry which is preliminary data.</text>
</comment>
<accession>A0ABR7QQW7</accession>
<dbReference type="InterPro" id="IPR027417">
    <property type="entry name" value="P-loop_NTPase"/>
</dbReference>
<evidence type="ECO:0000313" key="2">
    <source>
        <dbReference type="EMBL" id="MBC8769578.1"/>
    </source>
</evidence>